<proteinExistence type="predicted"/>
<gene>
    <name evidence="1" type="ORF">J7337_010347</name>
</gene>
<dbReference type="AlphaFoldDB" id="A0A9P8D910"/>
<protein>
    <submittedName>
        <fullName evidence="1">Uncharacterized protein</fullName>
    </submittedName>
</protein>
<name>A0A9P8D910_9HYPO</name>
<comment type="caution">
    <text evidence="1">The sequence shown here is derived from an EMBL/GenBank/DDBJ whole genome shotgun (WGS) entry which is preliminary data.</text>
</comment>
<dbReference type="EMBL" id="JAHBCI010000008">
    <property type="protein sequence ID" value="KAG9497486.1"/>
    <property type="molecule type" value="Genomic_DNA"/>
</dbReference>
<dbReference type="Proteomes" id="UP000827133">
    <property type="component" value="Unassembled WGS sequence"/>
</dbReference>
<keyword evidence="2" id="KW-1185">Reference proteome</keyword>
<organism evidence="1 2">
    <name type="scientific">Fusarium musae</name>
    <dbReference type="NCBI Taxonomy" id="1042133"/>
    <lineage>
        <taxon>Eukaryota</taxon>
        <taxon>Fungi</taxon>
        <taxon>Dikarya</taxon>
        <taxon>Ascomycota</taxon>
        <taxon>Pezizomycotina</taxon>
        <taxon>Sordariomycetes</taxon>
        <taxon>Hypocreomycetidae</taxon>
        <taxon>Hypocreales</taxon>
        <taxon>Nectriaceae</taxon>
        <taxon>Fusarium</taxon>
    </lineage>
</organism>
<evidence type="ECO:0000313" key="2">
    <source>
        <dbReference type="Proteomes" id="UP000827133"/>
    </source>
</evidence>
<sequence>MAQCETIPNTRIYQGVKKGFRLAVNASLSDGPHDGTCVISVPVLTKEFMANLPSDNFKVEMQLRVVEKQEDTHEYNPVKLRTAGSESPERANIILPGNMKLSSQELDPSFYIILEEVIVRCSSAEPSRLVRMKLT</sequence>
<evidence type="ECO:0000313" key="1">
    <source>
        <dbReference type="EMBL" id="KAG9497486.1"/>
    </source>
</evidence>
<dbReference type="GeneID" id="68318203"/>
<dbReference type="RefSeq" id="XP_044676486.1">
    <property type="nucleotide sequence ID" value="XM_044827932.1"/>
</dbReference>
<dbReference type="KEGG" id="fmu:J7337_010347"/>
<reference evidence="1" key="1">
    <citation type="journal article" date="2021" name="Mol. Plant Microbe Interact.">
        <title>Telomere to telomere genome assembly of Fusarium musae F31, causal agent of crown rot disease of banana.</title>
        <authorList>
            <person name="Degradi L."/>
            <person name="Tava V."/>
            <person name="Kunova A."/>
            <person name="Cortesi P."/>
            <person name="Saracchi M."/>
            <person name="Pasquali M."/>
        </authorList>
    </citation>
    <scope>NUCLEOTIDE SEQUENCE</scope>
    <source>
        <strain evidence="1">F31</strain>
    </source>
</reference>
<accession>A0A9P8D910</accession>